<gene>
    <name evidence="2" type="ORF">TAV2_LOCUS11219</name>
</gene>
<dbReference type="EMBL" id="OU466859">
    <property type="protein sequence ID" value="CAH2052973.1"/>
    <property type="molecule type" value="Genomic_DNA"/>
</dbReference>
<dbReference type="AlphaFoldDB" id="A0AAU9S0P2"/>
<reference evidence="2 3" key="1">
    <citation type="submission" date="2022-03" db="EMBL/GenBank/DDBJ databases">
        <authorList>
            <person name="Nunn A."/>
            <person name="Chopra R."/>
            <person name="Nunn A."/>
            <person name="Contreras Garrido A."/>
        </authorList>
    </citation>
    <scope>NUCLEOTIDE SEQUENCE [LARGE SCALE GENOMIC DNA]</scope>
</reference>
<organism evidence="2 3">
    <name type="scientific">Thlaspi arvense</name>
    <name type="common">Field penny-cress</name>
    <dbReference type="NCBI Taxonomy" id="13288"/>
    <lineage>
        <taxon>Eukaryota</taxon>
        <taxon>Viridiplantae</taxon>
        <taxon>Streptophyta</taxon>
        <taxon>Embryophyta</taxon>
        <taxon>Tracheophyta</taxon>
        <taxon>Spermatophyta</taxon>
        <taxon>Magnoliopsida</taxon>
        <taxon>eudicotyledons</taxon>
        <taxon>Gunneridae</taxon>
        <taxon>Pentapetalae</taxon>
        <taxon>rosids</taxon>
        <taxon>malvids</taxon>
        <taxon>Brassicales</taxon>
        <taxon>Brassicaceae</taxon>
        <taxon>Thlaspideae</taxon>
        <taxon>Thlaspi</taxon>
    </lineage>
</organism>
<evidence type="ECO:0000256" key="1">
    <source>
        <dbReference type="SAM" id="MobiDB-lite"/>
    </source>
</evidence>
<evidence type="ECO:0000313" key="2">
    <source>
        <dbReference type="EMBL" id="CAH2052973.1"/>
    </source>
</evidence>
<protein>
    <recommendedName>
        <fullName evidence="4">Ycf1</fullName>
    </recommendedName>
</protein>
<proteinExistence type="predicted"/>
<feature type="non-terminal residue" evidence="2">
    <location>
        <position position="1"/>
    </location>
</feature>
<dbReference type="Proteomes" id="UP000836841">
    <property type="component" value="Chromosome 3"/>
</dbReference>
<accession>A0AAU9S0P2</accession>
<evidence type="ECO:0000313" key="3">
    <source>
        <dbReference type="Proteomes" id="UP000836841"/>
    </source>
</evidence>
<sequence>SRVHMGGQSVCVPPLSPCLTLAFLPPDNFSLSSFNPNFYAILFPHLYNLSSLFFKPIKPYSPTRHKNKNKRRILLNELNLKDTELRLGLPGTEENTQEEEVSCVRSNKRQLQTEENREEEESTPPTNSRSVNTAKEKGTKDLELYQRTRIKMEIGCWLVMFHGICSLPLI</sequence>
<evidence type="ECO:0008006" key="4">
    <source>
        <dbReference type="Google" id="ProtNLM"/>
    </source>
</evidence>
<name>A0AAU9S0P2_THLAR</name>
<feature type="region of interest" description="Disordered" evidence="1">
    <location>
        <begin position="87"/>
        <end position="135"/>
    </location>
</feature>
<keyword evidence="3" id="KW-1185">Reference proteome</keyword>